<sequence>MIIGDFKRCTAIICVLALCLAMCSTVYAQEVPPQSVVTAHPILYWVNADKVDVYLSVDGSTATCTANVVGKPGTEKITATAVLARKNSNGSYTTVKTWSNLSASGESLYFDETYHVSSGYGYRLTVDATVYRKGQSERINKYSES</sequence>
<evidence type="ECO:0000256" key="1">
    <source>
        <dbReference type="SAM" id="SignalP"/>
    </source>
</evidence>
<name>A0A1H0GFJ2_9FIRM</name>
<dbReference type="RefSeq" id="WP_143008126.1">
    <property type="nucleotide sequence ID" value="NZ_FNID01000050.1"/>
</dbReference>
<feature type="chain" id="PRO_5011586597" evidence="1">
    <location>
        <begin position="29"/>
        <end position="145"/>
    </location>
</feature>
<organism evidence="2 3">
    <name type="scientific">Acetanaerobacterium elongatum</name>
    <dbReference type="NCBI Taxonomy" id="258515"/>
    <lineage>
        <taxon>Bacteria</taxon>
        <taxon>Bacillati</taxon>
        <taxon>Bacillota</taxon>
        <taxon>Clostridia</taxon>
        <taxon>Eubacteriales</taxon>
        <taxon>Oscillospiraceae</taxon>
        <taxon>Acetanaerobacterium</taxon>
    </lineage>
</organism>
<protein>
    <submittedName>
        <fullName evidence="2">Uncharacterized protein</fullName>
    </submittedName>
</protein>
<gene>
    <name evidence="2" type="ORF">SAMN05192585_15012</name>
</gene>
<keyword evidence="3" id="KW-1185">Reference proteome</keyword>
<dbReference type="AlphaFoldDB" id="A0A1H0GFJ2"/>
<dbReference type="STRING" id="258515.SAMN05192585_15012"/>
<feature type="signal peptide" evidence="1">
    <location>
        <begin position="1"/>
        <end position="28"/>
    </location>
</feature>
<reference evidence="2 3" key="1">
    <citation type="submission" date="2016-10" db="EMBL/GenBank/DDBJ databases">
        <authorList>
            <person name="de Groot N.N."/>
        </authorList>
    </citation>
    <scope>NUCLEOTIDE SEQUENCE [LARGE SCALE GENOMIC DNA]</scope>
    <source>
        <strain evidence="2 3">CGMCC 1.5012</strain>
    </source>
</reference>
<dbReference type="EMBL" id="FNID01000050">
    <property type="protein sequence ID" value="SDO05539.1"/>
    <property type="molecule type" value="Genomic_DNA"/>
</dbReference>
<proteinExistence type="predicted"/>
<accession>A0A1H0GFJ2</accession>
<evidence type="ECO:0000313" key="2">
    <source>
        <dbReference type="EMBL" id="SDO05539.1"/>
    </source>
</evidence>
<keyword evidence="1" id="KW-0732">Signal</keyword>
<evidence type="ECO:0000313" key="3">
    <source>
        <dbReference type="Proteomes" id="UP000199182"/>
    </source>
</evidence>
<dbReference type="OrthoDB" id="2081582at2"/>
<dbReference type="Proteomes" id="UP000199182">
    <property type="component" value="Unassembled WGS sequence"/>
</dbReference>